<dbReference type="PANTHER" id="PTHR10534">
    <property type="entry name" value="PYRIDOXAL KINASE"/>
    <property type="match status" value="1"/>
</dbReference>
<evidence type="ECO:0000256" key="1">
    <source>
        <dbReference type="ARBA" id="ARBA00022679"/>
    </source>
</evidence>
<dbReference type="GeneID" id="73472206"/>
<keyword evidence="2" id="KW-0547">Nucleotide-binding</keyword>
<dbReference type="AlphaFoldDB" id="A0A8J5Q326"/>
<proteinExistence type="predicted"/>
<evidence type="ECO:0000256" key="2">
    <source>
        <dbReference type="ARBA" id="ARBA00022741"/>
    </source>
</evidence>
<dbReference type="CDD" id="cd01173">
    <property type="entry name" value="pyridoxal_pyridoxamine_kinase"/>
    <property type="match status" value="1"/>
</dbReference>
<dbReference type="OrthoDB" id="2104723at2759"/>
<evidence type="ECO:0000313" key="6">
    <source>
        <dbReference type="EMBL" id="KAG7661034.1"/>
    </source>
</evidence>
<dbReference type="PANTHER" id="PTHR10534:SF2">
    <property type="entry name" value="PYRIDOXAL KINASE"/>
    <property type="match status" value="1"/>
</dbReference>
<sequence>MRTMKSVLSIQSHVVHGYVGGRAAVFPLQTQGWEVDTVNTVNFSNHTGYGSFSGSTLAPEELESIFTQLLKLGISYQAIITGYIPNANLIQIINQHIIQFKQRNPNLIYLLDPVMGDDNYMYVDKSCIAQYQSILKNNLVDIITPNQFELELLVGYPIDTKSDIITAINQLHKDYKIPYVVITSINGKLFNDKEDIYCIISNMNTKQLKMVKVPLIHSYFTGVGDLFSALLLDKLVKCNMDLLKAVKQVLTIMHRTLKLTHKLALQAAKNDHPKIMNGNGVANGIGHENLEDTEELVGKINDAETMKYFELKIIQARQFYDYDGPGEFVEMDVDVI</sequence>
<reference evidence="6 7" key="1">
    <citation type="journal article" date="2021" name="DNA Res.">
        <title>Genome analysis of Candida subhashii reveals its hybrid nature and dual mitochondrial genome conformations.</title>
        <authorList>
            <person name="Mixao V."/>
            <person name="Hegedusova E."/>
            <person name="Saus E."/>
            <person name="Pryszcz L.P."/>
            <person name="Cillingova A."/>
            <person name="Nosek J."/>
            <person name="Gabaldon T."/>
        </authorList>
    </citation>
    <scope>NUCLEOTIDE SEQUENCE [LARGE SCALE GENOMIC DNA]</scope>
    <source>
        <strain evidence="6 7">CBS 10753</strain>
    </source>
</reference>
<dbReference type="InterPro" id="IPR004625">
    <property type="entry name" value="PyrdxlKinase"/>
</dbReference>
<dbReference type="EMBL" id="JAGSYN010000270">
    <property type="protein sequence ID" value="KAG7661034.1"/>
    <property type="molecule type" value="Genomic_DNA"/>
</dbReference>
<protein>
    <submittedName>
        <fullName evidence="6">BUD16</fullName>
    </submittedName>
</protein>
<keyword evidence="1" id="KW-0808">Transferase</keyword>
<organism evidence="6 7">
    <name type="scientific">[Candida] subhashii</name>
    <dbReference type="NCBI Taxonomy" id="561895"/>
    <lineage>
        <taxon>Eukaryota</taxon>
        <taxon>Fungi</taxon>
        <taxon>Dikarya</taxon>
        <taxon>Ascomycota</taxon>
        <taxon>Saccharomycotina</taxon>
        <taxon>Pichiomycetes</taxon>
        <taxon>Debaryomycetaceae</taxon>
        <taxon>Spathaspora</taxon>
    </lineage>
</organism>
<dbReference type="InterPro" id="IPR013749">
    <property type="entry name" value="PM/HMP-P_kinase-1"/>
</dbReference>
<name>A0A8J5Q326_9ASCO</name>
<dbReference type="RefSeq" id="XP_049261267.1">
    <property type="nucleotide sequence ID" value="XM_049409469.1"/>
</dbReference>
<feature type="domain" description="Pyridoxamine kinase/Phosphomethylpyrimidine kinase" evidence="5">
    <location>
        <begin position="58"/>
        <end position="263"/>
    </location>
</feature>
<dbReference type="GO" id="GO:0008478">
    <property type="term" value="F:pyridoxal kinase activity"/>
    <property type="evidence" value="ECO:0007669"/>
    <property type="project" value="InterPro"/>
</dbReference>
<keyword evidence="4" id="KW-0067">ATP-binding</keyword>
<dbReference type="GO" id="GO:0009443">
    <property type="term" value="P:pyridoxal 5'-phosphate salvage"/>
    <property type="evidence" value="ECO:0007669"/>
    <property type="project" value="InterPro"/>
</dbReference>
<dbReference type="Pfam" id="PF08543">
    <property type="entry name" value="Phos_pyr_kin"/>
    <property type="match status" value="1"/>
</dbReference>
<accession>A0A8J5Q326</accession>
<evidence type="ECO:0000259" key="5">
    <source>
        <dbReference type="Pfam" id="PF08543"/>
    </source>
</evidence>
<keyword evidence="3" id="KW-0418">Kinase</keyword>
<dbReference type="NCBIfam" id="TIGR00687">
    <property type="entry name" value="pyridox_kin"/>
    <property type="match status" value="1"/>
</dbReference>
<dbReference type="Proteomes" id="UP000694255">
    <property type="component" value="Unassembled WGS sequence"/>
</dbReference>
<keyword evidence="7" id="KW-1185">Reference proteome</keyword>
<dbReference type="GO" id="GO:0005829">
    <property type="term" value="C:cytosol"/>
    <property type="evidence" value="ECO:0007669"/>
    <property type="project" value="TreeGrafter"/>
</dbReference>
<evidence type="ECO:0000256" key="4">
    <source>
        <dbReference type="ARBA" id="ARBA00022840"/>
    </source>
</evidence>
<comment type="caution">
    <text evidence="6">The sequence shown here is derived from an EMBL/GenBank/DDBJ whole genome shotgun (WGS) entry which is preliminary data.</text>
</comment>
<evidence type="ECO:0000256" key="3">
    <source>
        <dbReference type="ARBA" id="ARBA00022777"/>
    </source>
</evidence>
<dbReference type="GO" id="GO:0005524">
    <property type="term" value="F:ATP binding"/>
    <property type="evidence" value="ECO:0007669"/>
    <property type="project" value="UniProtKB-KW"/>
</dbReference>
<evidence type="ECO:0000313" key="7">
    <source>
        <dbReference type="Proteomes" id="UP000694255"/>
    </source>
</evidence>
<gene>
    <name evidence="6" type="ORF">J8A68_005406</name>
</gene>